<sequence length="73" mass="8331">MKERMATYLSLTTCKEILDVMTHVTKNIDEGRLKMKAHCPIVTDVGMKENALKILMSYNPVWLRIGLYIVFGG</sequence>
<comment type="caution">
    <text evidence="4">The sequence shown here is derived from an EMBL/GenBank/DDBJ whole genome shotgun (WGS) entry which is preliminary data.</text>
</comment>
<dbReference type="GO" id="GO:0000278">
    <property type="term" value="P:mitotic cell cycle"/>
    <property type="evidence" value="ECO:0007669"/>
    <property type="project" value="TreeGrafter"/>
</dbReference>
<dbReference type="PANTHER" id="PTHR22706">
    <property type="entry name" value="ASSEMBLY FACTOR FOR SPINDLE MICROTUBULES"/>
    <property type="match status" value="1"/>
</dbReference>
<dbReference type="EMBL" id="BKCJ011402688">
    <property type="protein sequence ID" value="GFD30306.1"/>
    <property type="molecule type" value="Genomic_DNA"/>
</dbReference>
<name>A0A699VAI5_TANCI</name>
<keyword evidence="3" id="KW-0112">Calmodulin-binding</keyword>
<dbReference type="GO" id="GO:0000922">
    <property type="term" value="C:spindle pole"/>
    <property type="evidence" value="ECO:0007669"/>
    <property type="project" value="TreeGrafter"/>
</dbReference>
<evidence type="ECO:0000256" key="3">
    <source>
        <dbReference type="ARBA" id="ARBA00022860"/>
    </source>
</evidence>
<dbReference type="InterPro" id="IPR051185">
    <property type="entry name" value="ASPM"/>
</dbReference>
<accession>A0A699VAI5</accession>
<organism evidence="4">
    <name type="scientific">Tanacetum cinerariifolium</name>
    <name type="common">Dalmatian daisy</name>
    <name type="synonym">Chrysanthemum cinerariifolium</name>
    <dbReference type="NCBI Taxonomy" id="118510"/>
    <lineage>
        <taxon>Eukaryota</taxon>
        <taxon>Viridiplantae</taxon>
        <taxon>Streptophyta</taxon>
        <taxon>Embryophyta</taxon>
        <taxon>Tracheophyta</taxon>
        <taxon>Spermatophyta</taxon>
        <taxon>Magnoliopsida</taxon>
        <taxon>eudicotyledons</taxon>
        <taxon>Gunneridae</taxon>
        <taxon>Pentapetalae</taxon>
        <taxon>asterids</taxon>
        <taxon>campanulids</taxon>
        <taxon>Asterales</taxon>
        <taxon>Asteraceae</taxon>
        <taxon>Asteroideae</taxon>
        <taxon>Anthemideae</taxon>
        <taxon>Anthemidinae</taxon>
        <taxon>Tanacetum</taxon>
    </lineage>
</organism>
<dbReference type="AlphaFoldDB" id="A0A699VAI5"/>
<evidence type="ECO:0000313" key="4">
    <source>
        <dbReference type="EMBL" id="GFD30306.1"/>
    </source>
</evidence>
<feature type="non-terminal residue" evidence="4">
    <location>
        <position position="73"/>
    </location>
</feature>
<proteinExistence type="predicted"/>
<gene>
    <name evidence="4" type="ORF">Tci_902275</name>
</gene>
<dbReference type="GO" id="GO:0005737">
    <property type="term" value="C:cytoplasm"/>
    <property type="evidence" value="ECO:0007669"/>
    <property type="project" value="UniProtKB-SubCell"/>
</dbReference>
<dbReference type="GO" id="GO:0007051">
    <property type="term" value="P:spindle organization"/>
    <property type="evidence" value="ECO:0007669"/>
    <property type="project" value="TreeGrafter"/>
</dbReference>
<protein>
    <submittedName>
        <fullName evidence="4">Abnormal spindle-like microcephaly-associated protein homolog</fullName>
    </submittedName>
</protein>
<keyword evidence="2" id="KW-0963">Cytoplasm</keyword>
<dbReference type="GO" id="GO:0051295">
    <property type="term" value="P:establishment of meiotic spindle localization"/>
    <property type="evidence" value="ECO:0007669"/>
    <property type="project" value="TreeGrafter"/>
</dbReference>
<dbReference type="PANTHER" id="PTHR22706:SF1">
    <property type="entry name" value="ASSEMBLY FACTOR FOR SPINDLE MICROTUBULES"/>
    <property type="match status" value="1"/>
</dbReference>
<evidence type="ECO:0000256" key="2">
    <source>
        <dbReference type="ARBA" id="ARBA00022490"/>
    </source>
</evidence>
<dbReference type="GO" id="GO:0005516">
    <property type="term" value="F:calmodulin binding"/>
    <property type="evidence" value="ECO:0007669"/>
    <property type="project" value="UniProtKB-KW"/>
</dbReference>
<reference evidence="4" key="1">
    <citation type="journal article" date="2019" name="Sci. Rep.">
        <title>Draft genome of Tanacetum cinerariifolium, the natural source of mosquito coil.</title>
        <authorList>
            <person name="Yamashiro T."/>
            <person name="Shiraishi A."/>
            <person name="Satake H."/>
            <person name="Nakayama K."/>
        </authorList>
    </citation>
    <scope>NUCLEOTIDE SEQUENCE</scope>
</reference>
<comment type="subcellular location">
    <subcellularLocation>
        <location evidence="1">Cytoplasm</location>
    </subcellularLocation>
</comment>
<evidence type="ECO:0000256" key="1">
    <source>
        <dbReference type="ARBA" id="ARBA00004496"/>
    </source>
</evidence>